<dbReference type="Gramene" id="OIW16709">
    <property type="protein sequence ID" value="OIW16709"/>
    <property type="gene ID" value="TanjilG_00072"/>
</dbReference>
<comment type="caution">
    <text evidence="1">The sequence shown here is derived from an EMBL/GenBank/DDBJ whole genome shotgun (WGS) entry which is preliminary data.</text>
</comment>
<dbReference type="EMBL" id="MLAU01000422">
    <property type="protein sequence ID" value="OIW16709.1"/>
    <property type="molecule type" value="Genomic_DNA"/>
</dbReference>
<protein>
    <submittedName>
        <fullName evidence="1">Uncharacterized protein</fullName>
    </submittedName>
</protein>
<proteinExistence type="predicted"/>
<name>A0A394D0X4_LUPAN</name>
<accession>A0A394D0X4</accession>
<dbReference type="Proteomes" id="UP000188354">
    <property type="component" value="Unassembled WGS sequence"/>
</dbReference>
<sequence>MHSSLLLVLSYSVSERRCQGWPWEISLLALPLFWGMVVPEVLSIFPARDIQVFWPPPDKVDSSSIGFYCVAVLEGDVGLLGNGWYHHSPKGLPQPPTGFVVHVRHSVSFGVVTMMKVGHQIRCLSLSTIVVLVDMKAYGYGSDLKLVKFLSFYAQSWVTRFEVRL</sequence>
<reference evidence="1 2" key="1">
    <citation type="journal article" date="2017" name="Plant Biotechnol. J.">
        <title>A comprehensive draft genome sequence for lupin (Lupinus angustifolius), an emerging health food: insights into plant-microbe interactions and legume evolution.</title>
        <authorList>
            <person name="Hane J.K."/>
            <person name="Ming Y."/>
            <person name="Kamphuis L.G."/>
            <person name="Nelson M.N."/>
            <person name="Garg G."/>
            <person name="Atkins C.A."/>
            <person name="Bayer P.E."/>
            <person name="Bravo A."/>
            <person name="Bringans S."/>
            <person name="Cannon S."/>
            <person name="Edwards D."/>
            <person name="Foley R."/>
            <person name="Gao L.L."/>
            <person name="Harrison M.J."/>
            <person name="Huang W."/>
            <person name="Hurgobin B."/>
            <person name="Li S."/>
            <person name="Liu C.W."/>
            <person name="McGrath A."/>
            <person name="Morahan G."/>
            <person name="Murray J."/>
            <person name="Weller J."/>
            <person name="Jian J."/>
            <person name="Singh K.B."/>
        </authorList>
    </citation>
    <scope>NUCLEOTIDE SEQUENCE [LARGE SCALE GENOMIC DNA]</scope>
    <source>
        <strain evidence="2">cv. Tanjil</strain>
        <tissue evidence="1">Whole plant</tissue>
    </source>
</reference>
<evidence type="ECO:0000313" key="2">
    <source>
        <dbReference type="Proteomes" id="UP000188354"/>
    </source>
</evidence>
<keyword evidence="2" id="KW-1185">Reference proteome</keyword>
<dbReference type="AlphaFoldDB" id="A0A394D0X4"/>
<gene>
    <name evidence="1" type="ORF">TanjilG_00072</name>
</gene>
<organism evidence="1 2">
    <name type="scientific">Lupinus angustifolius</name>
    <name type="common">Narrow-leaved blue lupine</name>
    <dbReference type="NCBI Taxonomy" id="3871"/>
    <lineage>
        <taxon>Eukaryota</taxon>
        <taxon>Viridiplantae</taxon>
        <taxon>Streptophyta</taxon>
        <taxon>Embryophyta</taxon>
        <taxon>Tracheophyta</taxon>
        <taxon>Spermatophyta</taxon>
        <taxon>Magnoliopsida</taxon>
        <taxon>eudicotyledons</taxon>
        <taxon>Gunneridae</taxon>
        <taxon>Pentapetalae</taxon>
        <taxon>rosids</taxon>
        <taxon>fabids</taxon>
        <taxon>Fabales</taxon>
        <taxon>Fabaceae</taxon>
        <taxon>Papilionoideae</taxon>
        <taxon>50 kb inversion clade</taxon>
        <taxon>genistoids sensu lato</taxon>
        <taxon>core genistoids</taxon>
        <taxon>Genisteae</taxon>
        <taxon>Lupinus</taxon>
    </lineage>
</organism>
<evidence type="ECO:0000313" key="1">
    <source>
        <dbReference type="EMBL" id="OIW16709.1"/>
    </source>
</evidence>